<evidence type="ECO:0000313" key="1">
    <source>
        <dbReference type="EMBL" id="KAL0960040.1"/>
    </source>
</evidence>
<comment type="caution">
    <text evidence="1">The sequence shown here is derived from an EMBL/GenBank/DDBJ whole genome shotgun (WGS) entry which is preliminary data.</text>
</comment>
<dbReference type="Gene3D" id="1.25.40.10">
    <property type="entry name" value="Tetratricopeptide repeat domain"/>
    <property type="match status" value="1"/>
</dbReference>
<reference evidence="2" key="1">
    <citation type="submission" date="2024-06" db="EMBL/GenBank/DDBJ databases">
        <title>Multi-omics analyses provide insights into the biosynthesis of the anticancer antibiotic pleurotin in Hohenbuehelia grisea.</title>
        <authorList>
            <person name="Weaver J.A."/>
            <person name="Alberti F."/>
        </authorList>
    </citation>
    <scope>NUCLEOTIDE SEQUENCE [LARGE SCALE GENOMIC DNA]</scope>
    <source>
        <strain evidence="2">T-177</strain>
    </source>
</reference>
<dbReference type="InterPro" id="IPR059179">
    <property type="entry name" value="MLKL-like_MCAfunc"/>
</dbReference>
<sequence length="538" mass="59914">MDPLGASITLLEVAAKVKETIEKVGQNRARLRQLAADVESGIADIHRFCGAHRMAQDVSGARELHDALNSVSRELHYVLRRCEKISAQHGRTRFSKVRANVSAWLNRDEIENDIIRLKEQVQTCHLRFISFSSARTEHNVLLLLYEHRARARQIDGLVPGLLLSDEASNLPQLMSINMAEPGDVMYQYLRQQLTNFLPMVSEFVSTRTHWYEIPDEWHSTDFSLSSSIYEDPRSPSTHFRDALLELLQTSRTLSDGTPTTVQYVASALFRLAGSLDELGQLSDALSAMTKAAELYGRLVEDNSAFEFSCHLGHSLKIMSTMTDDLDDEDTSLQLSEESIAVWTQILGTTGMERYSGDIAAAMLLHSYSLSCVGRAAQALEYCEMATNMARQLPNSSDGGLMVRWDWQGNAPVAFASGTAGYRSVDAAVIESFALFTLAMIRGELASYAEAWATGMQAIKCFETILDTYPESRWLMDCSSIVTNLREEAVAWVPMIRSPSQHPLVIAELGGRRRIVEQVGSPSLPPATTISPRYPLLRL</sequence>
<keyword evidence="2" id="KW-1185">Reference proteome</keyword>
<proteinExistence type="predicted"/>
<dbReference type="InterPro" id="IPR011990">
    <property type="entry name" value="TPR-like_helical_dom_sf"/>
</dbReference>
<dbReference type="Proteomes" id="UP001556367">
    <property type="component" value="Unassembled WGS sequence"/>
</dbReference>
<dbReference type="EMBL" id="JASNQZ010000002">
    <property type="protein sequence ID" value="KAL0960040.1"/>
    <property type="molecule type" value="Genomic_DNA"/>
</dbReference>
<accession>A0ABR3JXY5</accession>
<organism evidence="1 2">
    <name type="scientific">Hohenbuehelia grisea</name>
    <dbReference type="NCBI Taxonomy" id="104357"/>
    <lineage>
        <taxon>Eukaryota</taxon>
        <taxon>Fungi</taxon>
        <taxon>Dikarya</taxon>
        <taxon>Basidiomycota</taxon>
        <taxon>Agaricomycotina</taxon>
        <taxon>Agaricomycetes</taxon>
        <taxon>Agaricomycetidae</taxon>
        <taxon>Agaricales</taxon>
        <taxon>Pleurotineae</taxon>
        <taxon>Pleurotaceae</taxon>
        <taxon>Hohenbuehelia</taxon>
    </lineage>
</organism>
<evidence type="ECO:0000313" key="2">
    <source>
        <dbReference type="Proteomes" id="UP001556367"/>
    </source>
</evidence>
<evidence type="ECO:0008006" key="3">
    <source>
        <dbReference type="Google" id="ProtNLM"/>
    </source>
</evidence>
<name>A0ABR3JXY5_9AGAR</name>
<protein>
    <recommendedName>
        <fullName evidence="3">Fungal N-terminal domain-containing protein</fullName>
    </recommendedName>
</protein>
<gene>
    <name evidence="1" type="ORF">HGRIS_011688</name>
</gene>
<dbReference type="SUPFAM" id="SSF48452">
    <property type="entry name" value="TPR-like"/>
    <property type="match status" value="1"/>
</dbReference>
<dbReference type="CDD" id="cd21037">
    <property type="entry name" value="MLKL_NTD"/>
    <property type="match status" value="1"/>
</dbReference>